<dbReference type="PANTHER" id="PTHR43025">
    <property type="entry name" value="MONOGALACTOSYLDIACYLGLYCEROL SYNTHASE"/>
    <property type="match status" value="1"/>
</dbReference>
<feature type="domain" description="O-acyltransferase WSD1 C-terminal" evidence="8">
    <location>
        <begin position="638"/>
        <end position="781"/>
    </location>
</feature>
<dbReference type="RefSeq" id="WP_344927110.1">
    <property type="nucleotide sequence ID" value="NZ_BAAAYK010000038.1"/>
</dbReference>
<feature type="domain" description="Glycosyl transferase family 28 C-terminal" evidence="6">
    <location>
        <begin position="208"/>
        <end position="343"/>
    </location>
</feature>
<protein>
    <recommendedName>
        <fullName evidence="11">Diacylglycerol O-acyltransferase</fullName>
    </recommendedName>
</protein>
<reference evidence="10" key="1">
    <citation type="journal article" date="2019" name="Int. J. Syst. Evol. Microbiol.">
        <title>The Global Catalogue of Microorganisms (GCM) 10K type strain sequencing project: providing services to taxonomists for standard genome sequencing and annotation.</title>
        <authorList>
            <consortium name="The Broad Institute Genomics Platform"/>
            <consortium name="The Broad Institute Genome Sequencing Center for Infectious Disease"/>
            <person name="Wu L."/>
            <person name="Ma J."/>
        </authorList>
    </citation>
    <scope>NUCLEOTIDE SEQUENCE [LARGE SCALE GENOMIC DNA]</scope>
    <source>
        <strain evidence="10">JCM 9687</strain>
    </source>
</reference>
<dbReference type="SUPFAM" id="SSF52777">
    <property type="entry name" value="CoA-dependent acyltransferases"/>
    <property type="match status" value="1"/>
</dbReference>
<proteinExistence type="inferred from homology"/>
<feature type="domain" description="O-acyltransferase WSD1-like N-terminal" evidence="5">
    <location>
        <begin position="380"/>
        <end position="593"/>
    </location>
</feature>
<evidence type="ECO:0000313" key="10">
    <source>
        <dbReference type="Proteomes" id="UP001500483"/>
    </source>
</evidence>
<sequence length="791" mass="85637">MTQPPHRLLLVSATIGEGHNATARAVEEAARARWPGCAVTWVDALQVMGSWVPAAFQRIYVTNVESTPWLYDFFYAALWRQRWFADGCRRFVGSWCGRRLRPVLAEHRPDLIVSTYPLGTAGLDWLRGRGELDVPIAAVISDFAPHPFWVYSRIDLHYVMSENGLRAARRAQPRSVHAVSAPPVESRFRPRDKAEARRDCGLPAEGRMLLISCGSLGFGSVERAADAALRTGIDRVVVLCGHNEALLRRLRDRAEQDPRLVPLSWVRNVPAYTAAADVVVTNAGGATALEALACARPVLMVEPIAGHGRANAELMADTGLALLCEDADALAGALDRLLTDPDELHAVEQRVHEHLRVTGRFADQVPELADLRPPPRPRRLRGQDAFFVHAATPEVPQRTGAVLTLSDPDRVMTTADWIDHLGALITSRAPRLPMLHHRLSGGRWIPVREISVPEHLGHHELSGAPGERERVEREFFTAPLRADRPPWALKVLREPGSAQVVLLVSMHHALGDGLVMTATLLRLLSDDPQEEPPPAAPELSGARRALVVLRGLLGLAAANALPAAGPARRSTSARRYAWVELPTEQVRRTAAAHRVSRTALLLAVLAEALHLVDENDTTQRSLRAMVPRGTGGGTSWFGNHAAGIAVDLPLGPMAPRRRLSEIAARLDRAQRGGMPVAAAAVVGALGALPAPLHARAVRSMYRGRFFQAIVSVMPGRAEPPRIAGARLHTVHPVLPLAAGVGLALGVIHWAEHTGVGITTDPGSFPDVAEFADRFRQAFAALGDPAPVGVGS</sequence>
<organism evidence="9 10">
    <name type="scientific">Saccharopolyspora gregorii</name>
    <dbReference type="NCBI Taxonomy" id="33914"/>
    <lineage>
        <taxon>Bacteria</taxon>
        <taxon>Bacillati</taxon>
        <taxon>Actinomycetota</taxon>
        <taxon>Actinomycetes</taxon>
        <taxon>Pseudonocardiales</taxon>
        <taxon>Pseudonocardiaceae</taxon>
        <taxon>Saccharopolyspora</taxon>
    </lineage>
</organism>
<dbReference type="InterPro" id="IPR050519">
    <property type="entry name" value="Glycosyltransf_28_UgtP"/>
</dbReference>
<name>A0ABP6RS51_9PSEU</name>
<evidence type="ECO:0000259" key="5">
    <source>
        <dbReference type="Pfam" id="PF03007"/>
    </source>
</evidence>
<evidence type="ECO:0000256" key="3">
    <source>
        <dbReference type="ARBA" id="ARBA00022676"/>
    </source>
</evidence>
<keyword evidence="4" id="KW-0808">Transferase</keyword>
<dbReference type="Pfam" id="PF04101">
    <property type="entry name" value="Glyco_tran_28_C"/>
    <property type="match status" value="1"/>
</dbReference>
<comment type="caution">
    <text evidence="9">The sequence shown here is derived from an EMBL/GenBank/DDBJ whole genome shotgun (WGS) entry which is preliminary data.</text>
</comment>
<dbReference type="InterPro" id="IPR007235">
    <property type="entry name" value="Glyco_trans_28_C"/>
</dbReference>
<dbReference type="Gene3D" id="3.40.50.2000">
    <property type="entry name" value="Glycogen Phosphorylase B"/>
    <property type="match status" value="1"/>
</dbReference>
<evidence type="ECO:0000256" key="2">
    <source>
        <dbReference type="ARBA" id="ARBA00006962"/>
    </source>
</evidence>
<keyword evidence="3" id="KW-0328">Glycosyltransferase</keyword>
<gene>
    <name evidence="9" type="ORF">GCM10020366_29420</name>
</gene>
<evidence type="ECO:0008006" key="11">
    <source>
        <dbReference type="Google" id="ProtNLM"/>
    </source>
</evidence>
<dbReference type="EMBL" id="BAAAYK010000038">
    <property type="protein sequence ID" value="GAA3358217.1"/>
    <property type="molecule type" value="Genomic_DNA"/>
</dbReference>
<accession>A0ABP6RS51</accession>
<dbReference type="Pfam" id="PF06925">
    <property type="entry name" value="MGDG_synth"/>
    <property type="match status" value="1"/>
</dbReference>
<feature type="domain" description="Diacylglycerol glucosyltransferase N-terminal" evidence="7">
    <location>
        <begin position="19"/>
        <end position="168"/>
    </location>
</feature>
<evidence type="ECO:0000256" key="4">
    <source>
        <dbReference type="ARBA" id="ARBA00022679"/>
    </source>
</evidence>
<dbReference type="SUPFAM" id="SSF53756">
    <property type="entry name" value="UDP-Glycosyltransferase/glycogen phosphorylase"/>
    <property type="match status" value="1"/>
</dbReference>
<evidence type="ECO:0000259" key="7">
    <source>
        <dbReference type="Pfam" id="PF06925"/>
    </source>
</evidence>
<evidence type="ECO:0000313" key="9">
    <source>
        <dbReference type="EMBL" id="GAA3358217.1"/>
    </source>
</evidence>
<evidence type="ECO:0000259" key="8">
    <source>
        <dbReference type="Pfam" id="PF06974"/>
    </source>
</evidence>
<dbReference type="Pfam" id="PF06974">
    <property type="entry name" value="WS_DGAT_C"/>
    <property type="match status" value="1"/>
</dbReference>
<comment type="subcellular location">
    <subcellularLocation>
        <location evidence="1">Membrane</location>
    </subcellularLocation>
</comment>
<dbReference type="InterPro" id="IPR009695">
    <property type="entry name" value="Diacylglyc_glucosyltr_N"/>
</dbReference>
<comment type="similarity">
    <text evidence="2">Belongs to the glycosyltransferase 28 family.</text>
</comment>
<evidence type="ECO:0000259" key="6">
    <source>
        <dbReference type="Pfam" id="PF04101"/>
    </source>
</evidence>
<dbReference type="PANTHER" id="PTHR43025:SF3">
    <property type="entry name" value="MONOGALACTOSYLDIACYLGLYCEROL SYNTHASE 1, CHLOROPLASTIC"/>
    <property type="match status" value="1"/>
</dbReference>
<dbReference type="InterPro" id="IPR004255">
    <property type="entry name" value="O-acyltransferase_WSD1_N"/>
</dbReference>
<dbReference type="InterPro" id="IPR009721">
    <property type="entry name" value="O-acyltransferase_WSD1_C"/>
</dbReference>
<dbReference type="Pfam" id="PF03007">
    <property type="entry name" value="WS_DGAT_cat"/>
    <property type="match status" value="1"/>
</dbReference>
<dbReference type="Proteomes" id="UP001500483">
    <property type="component" value="Unassembled WGS sequence"/>
</dbReference>
<evidence type="ECO:0000256" key="1">
    <source>
        <dbReference type="ARBA" id="ARBA00004370"/>
    </source>
</evidence>
<keyword evidence="10" id="KW-1185">Reference proteome</keyword>